<accession>A0A3M7QXV5</accession>
<evidence type="ECO:0000313" key="2">
    <source>
        <dbReference type="Proteomes" id="UP000276133"/>
    </source>
</evidence>
<keyword evidence="2" id="KW-1185">Reference proteome</keyword>
<dbReference type="Proteomes" id="UP000276133">
    <property type="component" value="Unassembled WGS sequence"/>
</dbReference>
<organism evidence="1 2">
    <name type="scientific">Brachionus plicatilis</name>
    <name type="common">Marine rotifer</name>
    <name type="synonym">Brachionus muelleri</name>
    <dbReference type="NCBI Taxonomy" id="10195"/>
    <lineage>
        <taxon>Eukaryota</taxon>
        <taxon>Metazoa</taxon>
        <taxon>Spiralia</taxon>
        <taxon>Gnathifera</taxon>
        <taxon>Rotifera</taxon>
        <taxon>Eurotatoria</taxon>
        <taxon>Monogononta</taxon>
        <taxon>Pseudotrocha</taxon>
        <taxon>Ploima</taxon>
        <taxon>Brachionidae</taxon>
        <taxon>Brachionus</taxon>
    </lineage>
</organism>
<protein>
    <submittedName>
        <fullName evidence="1">Uncharacterized protein</fullName>
    </submittedName>
</protein>
<gene>
    <name evidence="1" type="ORF">BpHYR1_024162</name>
</gene>
<dbReference type="AlphaFoldDB" id="A0A3M7QXV5"/>
<evidence type="ECO:0000313" key="1">
    <source>
        <dbReference type="EMBL" id="RNA15828.1"/>
    </source>
</evidence>
<dbReference type="EMBL" id="REGN01004879">
    <property type="protein sequence ID" value="RNA15828.1"/>
    <property type="molecule type" value="Genomic_DNA"/>
</dbReference>
<comment type="caution">
    <text evidence="1">The sequence shown here is derived from an EMBL/GenBank/DDBJ whole genome shotgun (WGS) entry which is preliminary data.</text>
</comment>
<reference evidence="1 2" key="1">
    <citation type="journal article" date="2018" name="Sci. Rep.">
        <title>Genomic signatures of local adaptation to the degree of environmental predictability in rotifers.</title>
        <authorList>
            <person name="Franch-Gras L."/>
            <person name="Hahn C."/>
            <person name="Garcia-Roger E.M."/>
            <person name="Carmona M.J."/>
            <person name="Serra M."/>
            <person name="Gomez A."/>
        </authorList>
    </citation>
    <scope>NUCLEOTIDE SEQUENCE [LARGE SCALE GENOMIC DNA]</scope>
    <source>
        <strain evidence="1">HYR1</strain>
    </source>
</reference>
<name>A0A3M7QXV5_BRAPC</name>
<proteinExistence type="predicted"/>
<sequence length="221" mass="26050">MENIKGVKLHMPILGSTTCAAAAKVGLPRLHIRETGSIISTTHSVWSTVFYKKLAYNPKSEKEIFLDNFVKNLKTRFYLRNTNLMENLNKHRELVTTLGIMSKFGYMLYETNTIGGIVKKTEKFEKIFLFKLKLERLSLTASNTTVPLRYLELTIFYKIYILISNKRIITIFYVKYDMISFNSRYRSIQGSTKKEDVSSFYGKFFRLFMEIFYPDEYFCHY</sequence>